<dbReference type="EMBL" id="CM003535">
    <property type="protein sequence ID" value="RCV38021.1"/>
    <property type="molecule type" value="Genomic_DNA"/>
</dbReference>
<sequence length="119" mass="13779">MHGYLFLLVHDHLNYIFVINNPSRVGLVMELKVILQLYFCNHQLTCMDTDAETYNCFSCWFTKTMFGAGMAGSEGLHHIKFFMGICARFCIVPLMLLFHRESIATKCHQSYDTKSVLCR</sequence>
<evidence type="ECO:0000313" key="1">
    <source>
        <dbReference type="EMBL" id="RCV38021.1"/>
    </source>
</evidence>
<reference evidence="1" key="2">
    <citation type="submission" date="2015-07" db="EMBL/GenBank/DDBJ databases">
        <authorList>
            <person name="Noorani M."/>
        </authorList>
    </citation>
    <scope>NUCLEOTIDE SEQUENCE</scope>
    <source>
        <strain evidence="1">Yugu1</strain>
    </source>
</reference>
<protein>
    <submittedName>
        <fullName evidence="1">Uncharacterized protein</fullName>
    </submittedName>
</protein>
<name>A0A368S6L5_SETIT</name>
<accession>A0A368S6L5</accession>
<organism evidence="1">
    <name type="scientific">Setaria italica</name>
    <name type="common">Foxtail millet</name>
    <name type="synonym">Panicum italicum</name>
    <dbReference type="NCBI Taxonomy" id="4555"/>
    <lineage>
        <taxon>Eukaryota</taxon>
        <taxon>Viridiplantae</taxon>
        <taxon>Streptophyta</taxon>
        <taxon>Embryophyta</taxon>
        <taxon>Tracheophyta</taxon>
        <taxon>Spermatophyta</taxon>
        <taxon>Magnoliopsida</taxon>
        <taxon>Liliopsida</taxon>
        <taxon>Poales</taxon>
        <taxon>Poaceae</taxon>
        <taxon>PACMAD clade</taxon>
        <taxon>Panicoideae</taxon>
        <taxon>Panicodae</taxon>
        <taxon>Paniceae</taxon>
        <taxon>Cenchrinae</taxon>
        <taxon>Setaria</taxon>
    </lineage>
</organism>
<dbReference type="AlphaFoldDB" id="A0A368S6L5"/>
<gene>
    <name evidence="1" type="ORF">SETIT_8G108800v2</name>
</gene>
<proteinExistence type="predicted"/>
<reference evidence="1" key="1">
    <citation type="journal article" date="2012" name="Nat. Biotechnol.">
        <title>Reference genome sequence of the model plant Setaria.</title>
        <authorList>
            <person name="Bennetzen J.L."/>
            <person name="Schmutz J."/>
            <person name="Wang H."/>
            <person name="Percifield R."/>
            <person name="Hawkins J."/>
            <person name="Pontaroli A.C."/>
            <person name="Estep M."/>
            <person name="Feng L."/>
            <person name="Vaughn J.N."/>
            <person name="Grimwood J."/>
            <person name="Jenkins J."/>
            <person name="Barry K."/>
            <person name="Lindquist E."/>
            <person name="Hellsten U."/>
            <person name="Deshpande S."/>
            <person name="Wang X."/>
            <person name="Wu X."/>
            <person name="Mitros T."/>
            <person name="Triplett J."/>
            <person name="Yang X."/>
            <person name="Ye C.Y."/>
            <person name="Mauro-Herrera M."/>
            <person name="Wang L."/>
            <person name="Li P."/>
            <person name="Sharma M."/>
            <person name="Sharma R."/>
            <person name="Ronald P.C."/>
            <person name="Panaud O."/>
            <person name="Kellogg E.A."/>
            <person name="Brutnell T.P."/>
            <person name="Doust A.N."/>
            <person name="Tuskan G.A."/>
            <person name="Rokhsar D."/>
            <person name="Devos K.M."/>
        </authorList>
    </citation>
    <scope>NUCLEOTIDE SEQUENCE [LARGE SCALE GENOMIC DNA]</scope>
    <source>
        <strain evidence="1">Yugu1</strain>
    </source>
</reference>